<dbReference type="PANTHER" id="PTHR33969:SF2">
    <property type="entry name" value="SEGREGATION AND CONDENSATION PROTEIN A"/>
    <property type="match status" value="1"/>
</dbReference>
<accession>A0A381S023</accession>
<proteinExistence type="inferred from homology"/>
<name>A0A381S023_9ZZZZ</name>
<reference evidence="1" key="1">
    <citation type="submission" date="2018-05" db="EMBL/GenBank/DDBJ databases">
        <authorList>
            <person name="Lanie J.A."/>
            <person name="Ng W.-L."/>
            <person name="Kazmierczak K.M."/>
            <person name="Andrzejewski T.M."/>
            <person name="Davidsen T.M."/>
            <person name="Wayne K.J."/>
            <person name="Tettelin H."/>
            <person name="Glass J.I."/>
            <person name="Rusch D."/>
            <person name="Podicherti R."/>
            <person name="Tsui H.-C.T."/>
            <person name="Winkler M.E."/>
        </authorList>
    </citation>
    <scope>NUCLEOTIDE SEQUENCE</scope>
</reference>
<protein>
    <recommendedName>
        <fullName evidence="2">Segregation and condensation protein A</fullName>
    </recommendedName>
</protein>
<dbReference type="PANTHER" id="PTHR33969">
    <property type="entry name" value="SEGREGATION AND CONDENSATION PROTEIN A"/>
    <property type="match status" value="1"/>
</dbReference>
<dbReference type="EMBL" id="UINC01002507">
    <property type="protein sequence ID" value="SUZ97410.1"/>
    <property type="molecule type" value="Genomic_DNA"/>
</dbReference>
<dbReference type="Gene3D" id="6.10.250.2410">
    <property type="match status" value="1"/>
</dbReference>
<gene>
    <name evidence="1" type="ORF">METZ01_LOCUS50264</name>
</gene>
<evidence type="ECO:0000313" key="1">
    <source>
        <dbReference type="EMBL" id="SUZ97410.1"/>
    </source>
</evidence>
<organism evidence="1">
    <name type="scientific">marine metagenome</name>
    <dbReference type="NCBI Taxonomy" id="408172"/>
    <lineage>
        <taxon>unclassified sequences</taxon>
        <taxon>metagenomes</taxon>
        <taxon>ecological metagenomes</taxon>
    </lineage>
</organism>
<evidence type="ECO:0008006" key="2">
    <source>
        <dbReference type="Google" id="ProtNLM"/>
    </source>
</evidence>
<dbReference type="InterPro" id="IPR003768">
    <property type="entry name" value="ScpA"/>
</dbReference>
<dbReference type="Pfam" id="PF02616">
    <property type="entry name" value="SMC_ScpA"/>
    <property type="match status" value="1"/>
</dbReference>
<dbReference type="HAMAP" id="MF_01805">
    <property type="entry name" value="ScpA"/>
    <property type="match status" value="1"/>
</dbReference>
<dbReference type="AlphaFoldDB" id="A0A381S023"/>
<sequence>MPDSHDRAADFESMLEDYPVKLENFEGPLDLLLHLIRKHEVDIYDIPIALITRQYLDYLDLMKELDLDVAGEFLVMAATLIQIKARTLVPRVEETLEDGGENEDPRDVLIRRLLEHQKYKTAAELLHERETVRAAQRALPQERLDELVSEPFERDLEVDLFGLLQAFQAVIKRARERPLLQLPSAKVSIETRTQQLLERLAGIDACDFEDLFDDDYTRDELITTFLAVLEMIRLKLARVFQNGAGAPIRVYRRDASANTSHRELEA</sequence>